<keyword evidence="3" id="KW-1185">Reference proteome</keyword>
<evidence type="ECO:0000256" key="1">
    <source>
        <dbReference type="SAM" id="Phobius"/>
    </source>
</evidence>
<dbReference type="EMBL" id="BDCO01000002">
    <property type="protein sequence ID" value="GAT34339.1"/>
    <property type="molecule type" value="Genomic_DNA"/>
</dbReference>
<reference evidence="3" key="1">
    <citation type="journal article" date="2017" name="Genome Announc.">
        <title>Draft Genome Sequence of Terrimicrobium sacchariphilum NM-5T, a Facultative Anaerobic Soil Bacterium of the Class Spartobacteria.</title>
        <authorList>
            <person name="Qiu Y.L."/>
            <person name="Tourlousse D.M."/>
            <person name="Matsuura N."/>
            <person name="Ohashi A."/>
            <person name="Sekiguchi Y."/>
        </authorList>
    </citation>
    <scope>NUCLEOTIDE SEQUENCE [LARGE SCALE GENOMIC DNA]</scope>
    <source>
        <strain evidence="3">NM-5</strain>
    </source>
</reference>
<dbReference type="AlphaFoldDB" id="A0A146G9J2"/>
<name>A0A146G9J2_TERSA</name>
<proteinExistence type="predicted"/>
<sequence length="301" mass="32717">MSKPNSSVAPASPVAESPTSAVEPVSPLKIVAKFVGWISAGIVLLQGITWCFETYGPAKDKLIARVEIADLKLPPPFSQIQSGPYLVPIALTQELEEQDSPFSGLSQKAFYEAFVNKKVGQNHASAEDLRDAARVASRQANEAIHFVRDLSAYDSPKKILSIVISNEGTANAKEVRLAINSLGAAIIERSGYPAETVVGKKPLEIGEIRTGDKVFVTAWTRDLRFFDYEDRTDDIRLTYENGAGQVRFLRPTDTGTALYFFAYNIGPYALIGVAISLLVLIPGVISSSIGRRKRVIDSTGK</sequence>
<protein>
    <submittedName>
        <fullName evidence="2">Uncharacterized protein</fullName>
    </submittedName>
</protein>
<comment type="caution">
    <text evidence="2">The sequence shown here is derived from an EMBL/GenBank/DDBJ whole genome shotgun (WGS) entry which is preliminary data.</text>
</comment>
<gene>
    <name evidence="2" type="ORF">TSACC_22764</name>
</gene>
<accession>A0A146G9J2</accession>
<organism evidence="2 3">
    <name type="scientific">Terrimicrobium sacchariphilum</name>
    <dbReference type="NCBI Taxonomy" id="690879"/>
    <lineage>
        <taxon>Bacteria</taxon>
        <taxon>Pseudomonadati</taxon>
        <taxon>Verrucomicrobiota</taxon>
        <taxon>Terrimicrobiia</taxon>
        <taxon>Terrimicrobiales</taxon>
        <taxon>Terrimicrobiaceae</taxon>
        <taxon>Terrimicrobium</taxon>
    </lineage>
</organism>
<feature type="transmembrane region" description="Helical" evidence="1">
    <location>
        <begin position="265"/>
        <end position="285"/>
    </location>
</feature>
<dbReference type="Proteomes" id="UP000076023">
    <property type="component" value="Unassembled WGS sequence"/>
</dbReference>
<dbReference type="RefSeq" id="WP_153811446.1">
    <property type="nucleotide sequence ID" value="NZ_BDCO01000002.1"/>
</dbReference>
<evidence type="ECO:0000313" key="2">
    <source>
        <dbReference type="EMBL" id="GAT34339.1"/>
    </source>
</evidence>
<evidence type="ECO:0000313" key="3">
    <source>
        <dbReference type="Proteomes" id="UP000076023"/>
    </source>
</evidence>
<keyword evidence="1" id="KW-0472">Membrane</keyword>
<keyword evidence="1" id="KW-0812">Transmembrane</keyword>
<keyword evidence="1" id="KW-1133">Transmembrane helix</keyword>
<dbReference type="InParanoid" id="A0A146G9J2"/>